<accession>A0A0D7ASZ7</accession>
<feature type="region of interest" description="Disordered" evidence="1">
    <location>
        <begin position="169"/>
        <end position="215"/>
    </location>
</feature>
<sequence length="536" mass="60171">METNVYISDYYSDESWWWDVFYQETNSCTISSTTSPPEEEIQAQIRALAFLYEGWLEDPPSRRTIVHSSSETFLSVISLRLPMYRRYGWPPNQTNYSQALRYVAALFDLMAALHPTITIEFVLTPMNDRHFVAKPQKTRVFVCEEKPDWTSKALRTTLRLQEVVGDQGTGAQDEVLEPDATVGRDGNKKQRPAKQAKSNSNAVEKESKSKRKSAQCCVAHSGVDSVCNDNLEETEKEITSHKTQVSHRSRKTVSFDTGGRDEEGQDGDGYLKSKDKISGEDSGEGSNKTQKGSDRNSTQVAHAQEPSSPSPISSTESQICASISSAKSSATWVKVGYAPAIEYAKMCEEVIPGFPDEHLDWHSKSLGELNHLLTGLLLPKNQPTDIRTNPAVACHGLDNIIRRLHGQAGSSLKLPPLTLVVVFFWPHSQGDPILEAHIPHLVSAANKKHAVKLFSIHRESWDKFFLNTDVPFKDRCFALKQSNYKGKEVLAGLIETMPCLSRQPRLFHKQRSNDGAKRKWTDSHDNQSNSSRKRPR</sequence>
<feature type="compositionally biased region" description="Basic and acidic residues" evidence="1">
    <location>
        <begin position="269"/>
        <end position="279"/>
    </location>
</feature>
<reference evidence="2 3" key="1">
    <citation type="journal article" date="2015" name="Fungal Genet. Biol.">
        <title>Evolution of novel wood decay mechanisms in Agaricales revealed by the genome sequences of Fistulina hepatica and Cylindrobasidium torrendii.</title>
        <authorList>
            <person name="Floudas D."/>
            <person name="Held B.W."/>
            <person name="Riley R."/>
            <person name="Nagy L.G."/>
            <person name="Koehler G."/>
            <person name="Ransdell A.S."/>
            <person name="Younus H."/>
            <person name="Chow J."/>
            <person name="Chiniquy J."/>
            <person name="Lipzen A."/>
            <person name="Tritt A."/>
            <person name="Sun H."/>
            <person name="Haridas S."/>
            <person name="LaButti K."/>
            <person name="Ohm R.A."/>
            <person name="Kues U."/>
            <person name="Blanchette R.A."/>
            <person name="Grigoriev I.V."/>
            <person name="Minto R.E."/>
            <person name="Hibbett D.S."/>
        </authorList>
    </citation>
    <scope>NUCLEOTIDE SEQUENCE [LARGE SCALE GENOMIC DNA]</scope>
    <source>
        <strain evidence="2 3">FP15055 ss-10</strain>
    </source>
</reference>
<feature type="compositionally biased region" description="Low complexity" evidence="1">
    <location>
        <begin position="304"/>
        <end position="316"/>
    </location>
</feature>
<feature type="region of interest" description="Disordered" evidence="1">
    <location>
        <begin position="238"/>
        <end position="316"/>
    </location>
</feature>
<feature type="compositionally biased region" description="Polar residues" evidence="1">
    <location>
        <begin position="284"/>
        <end position="301"/>
    </location>
</feature>
<feature type="non-terminal residue" evidence="2">
    <location>
        <position position="536"/>
    </location>
</feature>
<feature type="compositionally biased region" description="Basic and acidic residues" evidence="1">
    <location>
        <begin position="511"/>
        <end position="525"/>
    </location>
</feature>
<protein>
    <submittedName>
        <fullName evidence="2">Uncharacterized protein</fullName>
    </submittedName>
</protein>
<gene>
    <name evidence="2" type="ORF">CYLTODRAFT_427589</name>
</gene>
<evidence type="ECO:0000313" key="3">
    <source>
        <dbReference type="Proteomes" id="UP000054007"/>
    </source>
</evidence>
<dbReference type="EMBL" id="KN880973">
    <property type="protein sequence ID" value="KIY61332.1"/>
    <property type="molecule type" value="Genomic_DNA"/>
</dbReference>
<organism evidence="2 3">
    <name type="scientific">Cylindrobasidium torrendii FP15055 ss-10</name>
    <dbReference type="NCBI Taxonomy" id="1314674"/>
    <lineage>
        <taxon>Eukaryota</taxon>
        <taxon>Fungi</taxon>
        <taxon>Dikarya</taxon>
        <taxon>Basidiomycota</taxon>
        <taxon>Agaricomycotina</taxon>
        <taxon>Agaricomycetes</taxon>
        <taxon>Agaricomycetidae</taxon>
        <taxon>Agaricales</taxon>
        <taxon>Marasmiineae</taxon>
        <taxon>Physalacriaceae</taxon>
        <taxon>Cylindrobasidium</taxon>
    </lineage>
</organism>
<dbReference type="AlphaFoldDB" id="A0A0D7ASZ7"/>
<feature type="region of interest" description="Disordered" evidence="1">
    <location>
        <begin position="505"/>
        <end position="536"/>
    </location>
</feature>
<evidence type="ECO:0000313" key="2">
    <source>
        <dbReference type="EMBL" id="KIY61332.1"/>
    </source>
</evidence>
<evidence type="ECO:0000256" key="1">
    <source>
        <dbReference type="SAM" id="MobiDB-lite"/>
    </source>
</evidence>
<dbReference type="Proteomes" id="UP000054007">
    <property type="component" value="Unassembled WGS sequence"/>
</dbReference>
<name>A0A0D7ASZ7_9AGAR</name>
<proteinExistence type="predicted"/>
<keyword evidence="3" id="KW-1185">Reference proteome</keyword>